<feature type="domain" description="Glutamine amidotransferase type-2" evidence="8">
    <location>
        <begin position="2"/>
        <end position="214"/>
    </location>
</feature>
<comment type="pathway">
    <text evidence="1">Amino-acid biosynthesis; L-asparagine biosynthesis; L-asparagine from L-aspartate (L-Gln route): step 1/1.</text>
</comment>
<dbReference type="Gene3D" id="3.60.20.10">
    <property type="entry name" value="Glutamine Phosphoribosylpyrophosphate, subunit 1, domain 1"/>
    <property type="match status" value="1"/>
</dbReference>
<keyword evidence="4" id="KW-0547">Nucleotide-binding</keyword>
<evidence type="ECO:0000256" key="2">
    <source>
        <dbReference type="ARBA" id="ARBA00005752"/>
    </source>
</evidence>
<dbReference type="EMBL" id="CP011924">
    <property type="protein sequence ID" value="ATD08975.1"/>
    <property type="molecule type" value="Genomic_DNA"/>
</dbReference>
<accession>A0ABM6NJ43</accession>
<keyword evidence="6" id="KW-0315">Glutamine amidotransferase</keyword>
<dbReference type="PROSITE" id="PS51278">
    <property type="entry name" value="GATASE_TYPE_2"/>
    <property type="match status" value="1"/>
</dbReference>
<dbReference type="EC" id="6.3.5.4" evidence="3"/>
<dbReference type="InterPro" id="IPR033738">
    <property type="entry name" value="AsnB_N"/>
</dbReference>
<sequence>MCGIVGALSIDRNRSVDNERVINSIDFIEYRGPDSRGMWASLCGKVKFGHARLAIVDLSELGNQPMLVGNNVISFNGEIYNYVELRNELISLGVEFSSSTDTEVILQGYSIFGNEFFKKLNGAYAFSIYNGDTNEVVICRDRAGEKPLYYIDYDGSFFFSSDLKALLEISKAPRKITKKALFDYFYHGYSTSRGGWVEGVSSLEPGTYLTVKIDDLSRVFHSYWSVSRSEKVSHDYEYLRDRLSYLLNDSVKLQLRCDVPASVLLSGGVDSSLLTAIASQHVSQVKTFTVKFPGFSAFDESESARLIARHFSTEHHEIEGVDISPELLLSIGKRIDVPINDSSLLPTYLVNQAVAKHCKVALSGDGGDELFGGYKHYERFQMLEPTLAKLKPILKHMPTSLLRQKMPLQYKSRNWLKALEEYANGAKVPNIRAFYDEFTLSKLLPAIGSNDYTNDDWGKLGFKSGASILELLSVADFHHYLRDSILVKSDRCSMLNSIESRAPILDYRIIDFAFNEVPNEYKINKGIKKFLLKGIAKDLLPPSFDFNRKLGFNLPLGSMIRKGDWKSMFGDMISSNSTFINTNYAKELFDRHLKGEEHTDRLFAIILFLIWSNENNIVL</sequence>
<proteinExistence type="inferred from homology"/>
<dbReference type="CDD" id="cd00712">
    <property type="entry name" value="AsnB"/>
    <property type="match status" value="1"/>
</dbReference>
<dbReference type="RefSeq" id="WP_081629134.1">
    <property type="nucleotide sequence ID" value="NZ_CP011924.1"/>
</dbReference>
<dbReference type="Proteomes" id="UP000016521">
    <property type="component" value="Chromosome I"/>
</dbReference>
<dbReference type="PIRSF" id="PIRSF001589">
    <property type="entry name" value="Asn_synthetase_glu-h"/>
    <property type="match status" value="1"/>
</dbReference>
<dbReference type="CDD" id="cd01991">
    <property type="entry name" value="Asn_synthase_B_C"/>
    <property type="match status" value="1"/>
</dbReference>
<comment type="catalytic activity">
    <reaction evidence="7">
        <text>L-aspartate + L-glutamine + ATP + H2O = L-asparagine + L-glutamate + AMP + diphosphate + H(+)</text>
        <dbReference type="Rhea" id="RHEA:12228"/>
        <dbReference type="ChEBI" id="CHEBI:15377"/>
        <dbReference type="ChEBI" id="CHEBI:15378"/>
        <dbReference type="ChEBI" id="CHEBI:29985"/>
        <dbReference type="ChEBI" id="CHEBI:29991"/>
        <dbReference type="ChEBI" id="CHEBI:30616"/>
        <dbReference type="ChEBI" id="CHEBI:33019"/>
        <dbReference type="ChEBI" id="CHEBI:58048"/>
        <dbReference type="ChEBI" id="CHEBI:58359"/>
        <dbReference type="ChEBI" id="CHEBI:456215"/>
        <dbReference type="EC" id="6.3.5.4"/>
    </reaction>
</comment>
<comment type="similarity">
    <text evidence="2">Belongs to the asparagine synthetase family.</text>
</comment>
<dbReference type="SUPFAM" id="SSF52402">
    <property type="entry name" value="Adenine nucleotide alpha hydrolases-like"/>
    <property type="match status" value="1"/>
</dbReference>
<evidence type="ECO:0000313" key="9">
    <source>
        <dbReference type="EMBL" id="ATD08975.1"/>
    </source>
</evidence>
<evidence type="ECO:0000256" key="6">
    <source>
        <dbReference type="ARBA" id="ARBA00022962"/>
    </source>
</evidence>
<evidence type="ECO:0000256" key="5">
    <source>
        <dbReference type="ARBA" id="ARBA00022840"/>
    </source>
</evidence>
<dbReference type="InterPro" id="IPR029055">
    <property type="entry name" value="Ntn_hydrolases_N"/>
</dbReference>
<gene>
    <name evidence="9" type="primary">asnB</name>
    <name evidence="9" type="ORF">PPIS_a4333</name>
</gene>
<organism evidence="9 10">
    <name type="scientific">Pseudoalteromonas piscicida</name>
    <dbReference type="NCBI Taxonomy" id="43662"/>
    <lineage>
        <taxon>Bacteria</taxon>
        <taxon>Pseudomonadati</taxon>
        <taxon>Pseudomonadota</taxon>
        <taxon>Gammaproteobacteria</taxon>
        <taxon>Alteromonadales</taxon>
        <taxon>Pseudoalteromonadaceae</taxon>
        <taxon>Pseudoalteromonas</taxon>
    </lineage>
</organism>
<name>A0ABM6NJ43_PSEO7</name>
<keyword evidence="5" id="KW-0067">ATP-binding</keyword>
<dbReference type="InterPro" id="IPR014729">
    <property type="entry name" value="Rossmann-like_a/b/a_fold"/>
</dbReference>
<dbReference type="Gene3D" id="3.40.50.620">
    <property type="entry name" value="HUPs"/>
    <property type="match status" value="2"/>
</dbReference>
<dbReference type="InterPro" id="IPR051786">
    <property type="entry name" value="ASN_synthetase/amidase"/>
</dbReference>
<evidence type="ECO:0000313" key="10">
    <source>
        <dbReference type="Proteomes" id="UP000016521"/>
    </source>
</evidence>
<evidence type="ECO:0000259" key="8">
    <source>
        <dbReference type="PROSITE" id="PS51278"/>
    </source>
</evidence>
<protein>
    <recommendedName>
        <fullName evidence="3">asparagine synthase (glutamine-hydrolyzing)</fullName>
        <ecNumber evidence="3">6.3.5.4</ecNumber>
    </recommendedName>
</protein>
<evidence type="ECO:0000256" key="7">
    <source>
        <dbReference type="ARBA" id="ARBA00048741"/>
    </source>
</evidence>
<dbReference type="PANTHER" id="PTHR43284:SF1">
    <property type="entry name" value="ASPARAGINE SYNTHETASE"/>
    <property type="match status" value="1"/>
</dbReference>
<dbReference type="InterPro" id="IPR001962">
    <property type="entry name" value="Asn_synthase"/>
</dbReference>
<keyword evidence="10" id="KW-1185">Reference proteome</keyword>
<evidence type="ECO:0000256" key="1">
    <source>
        <dbReference type="ARBA" id="ARBA00005187"/>
    </source>
</evidence>
<evidence type="ECO:0000256" key="3">
    <source>
        <dbReference type="ARBA" id="ARBA00012737"/>
    </source>
</evidence>
<reference evidence="9 10" key="1">
    <citation type="submission" date="2015-06" db="EMBL/GenBank/DDBJ databases">
        <authorList>
            <person name="Xie B.-B."/>
            <person name="Rong J.-C."/>
            <person name="Qin Q.-L."/>
            <person name="Zhang Y.-Z."/>
        </authorList>
    </citation>
    <scope>NUCLEOTIDE SEQUENCE [LARGE SCALE GENOMIC DNA]</scope>
    <source>
        <strain evidence="9 10">JCM 20779</strain>
    </source>
</reference>
<dbReference type="Pfam" id="PF13537">
    <property type="entry name" value="GATase_7"/>
    <property type="match status" value="1"/>
</dbReference>
<dbReference type="InterPro" id="IPR006426">
    <property type="entry name" value="Asn_synth_AEB"/>
</dbReference>
<dbReference type="SUPFAM" id="SSF56235">
    <property type="entry name" value="N-terminal nucleophile aminohydrolases (Ntn hydrolases)"/>
    <property type="match status" value="1"/>
</dbReference>
<evidence type="ECO:0000256" key="4">
    <source>
        <dbReference type="ARBA" id="ARBA00022741"/>
    </source>
</evidence>
<dbReference type="InterPro" id="IPR017932">
    <property type="entry name" value="GATase_2_dom"/>
</dbReference>
<dbReference type="NCBIfam" id="TIGR01536">
    <property type="entry name" value="asn_synth_AEB"/>
    <property type="match status" value="1"/>
</dbReference>
<dbReference type="PANTHER" id="PTHR43284">
    <property type="entry name" value="ASPARAGINE SYNTHETASE (GLUTAMINE-HYDROLYZING)"/>
    <property type="match status" value="1"/>
</dbReference>
<dbReference type="Pfam" id="PF00733">
    <property type="entry name" value="Asn_synthase"/>
    <property type="match status" value="1"/>
</dbReference>